<dbReference type="OrthoDB" id="3687641at2759"/>
<evidence type="ECO:0000313" key="4">
    <source>
        <dbReference type="EMBL" id="TFK53456.1"/>
    </source>
</evidence>
<sequence>MALRSEFEVLITSICLSGDANREARGVYLGTSMLEESVLSRQVKDVALIVLLVASLSANLLVLQTRWSVSDVWSQADRTYDYSGDSFPELYPVGDLPETHIVIEDTAHYQISTADAYEDWASMFPRGGGFVHLGRKSRPFGISMYHQLACVDNIRTTLATPFAERTEAQLERNHQCFNYLRQTILCEPELRLEPESDKLNDFGLNEVVDGLGVDHVCKDWTMVFAAVETNFATGSAYKTSYSFIPV</sequence>
<name>A0A5C3NAG9_9AGAM</name>
<dbReference type="InterPro" id="IPR021765">
    <property type="entry name" value="UstYa-like"/>
</dbReference>
<proteinExistence type="inferred from homology"/>
<keyword evidence="2" id="KW-0560">Oxidoreductase</keyword>
<evidence type="ECO:0000256" key="3">
    <source>
        <dbReference type="ARBA" id="ARBA00035112"/>
    </source>
</evidence>
<comment type="similarity">
    <text evidence="3">Belongs to the ustYa family.</text>
</comment>
<gene>
    <name evidence="4" type="ORF">OE88DRAFT_1252328</name>
</gene>
<dbReference type="STRING" id="5364.A0A5C3NAG9"/>
<dbReference type="Proteomes" id="UP000305948">
    <property type="component" value="Unassembled WGS sequence"/>
</dbReference>
<reference evidence="4 5" key="1">
    <citation type="journal article" date="2019" name="Nat. Ecol. Evol.">
        <title>Megaphylogeny resolves global patterns of mushroom evolution.</title>
        <authorList>
            <person name="Varga T."/>
            <person name="Krizsan K."/>
            <person name="Foldi C."/>
            <person name="Dima B."/>
            <person name="Sanchez-Garcia M."/>
            <person name="Sanchez-Ramirez S."/>
            <person name="Szollosi G.J."/>
            <person name="Szarkandi J.G."/>
            <person name="Papp V."/>
            <person name="Albert L."/>
            <person name="Andreopoulos W."/>
            <person name="Angelini C."/>
            <person name="Antonin V."/>
            <person name="Barry K.W."/>
            <person name="Bougher N.L."/>
            <person name="Buchanan P."/>
            <person name="Buyck B."/>
            <person name="Bense V."/>
            <person name="Catcheside P."/>
            <person name="Chovatia M."/>
            <person name="Cooper J."/>
            <person name="Damon W."/>
            <person name="Desjardin D."/>
            <person name="Finy P."/>
            <person name="Geml J."/>
            <person name="Haridas S."/>
            <person name="Hughes K."/>
            <person name="Justo A."/>
            <person name="Karasinski D."/>
            <person name="Kautmanova I."/>
            <person name="Kiss B."/>
            <person name="Kocsube S."/>
            <person name="Kotiranta H."/>
            <person name="LaButti K.M."/>
            <person name="Lechner B.E."/>
            <person name="Liimatainen K."/>
            <person name="Lipzen A."/>
            <person name="Lukacs Z."/>
            <person name="Mihaltcheva S."/>
            <person name="Morgado L.N."/>
            <person name="Niskanen T."/>
            <person name="Noordeloos M.E."/>
            <person name="Ohm R.A."/>
            <person name="Ortiz-Santana B."/>
            <person name="Ovrebo C."/>
            <person name="Racz N."/>
            <person name="Riley R."/>
            <person name="Savchenko A."/>
            <person name="Shiryaev A."/>
            <person name="Soop K."/>
            <person name="Spirin V."/>
            <person name="Szebenyi C."/>
            <person name="Tomsovsky M."/>
            <person name="Tulloss R.E."/>
            <person name="Uehling J."/>
            <person name="Grigoriev I.V."/>
            <person name="Vagvolgyi C."/>
            <person name="Papp T."/>
            <person name="Martin F.M."/>
            <person name="Miettinen O."/>
            <person name="Hibbett D.S."/>
            <person name="Nagy L.G."/>
        </authorList>
    </citation>
    <scope>NUCLEOTIDE SEQUENCE [LARGE SCALE GENOMIC DNA]</scope>
    <source>
        <strain evidence="4 5">OMC1185</strain>
    </source>
</reference>
<dbReference type="PANTHER" id="PTHR33365">
    <property type="entry name" value="YALI0B05434P"/>
    <property type="match status" value="1"/>
</dbReference>
<organism evidence="4 5">
    <name type="scientific">Heliocybe sulcata</name>
    <dbReference type="NCBI Taxonomy" id="5364"/>
    <lineage>
        <taxon>Eukaryota</taxon>
        <taxon>Fungi</taxon>
        <taxon>Dikarya</taxon>
        <taxon>Basidiomycota</taxon>
        <taxon>Agaricomycotina</taxon>
        <taxon>Agaricomycetes</taxon>
        <taxon>Gloeophyllales</taxon>
        <taxon>Gloeophyllaceae</taxon>
        <taxon>Heliocybe</taxon>
    </lineage>
</organism>
<keyword evidence="5" id="KW-1185">Reference proteome</keyword>
<dbReference type="EMBL" id="ML213507">
    <property type="protein sequence ID" value="TFK53456.1"/>
    <property type="molecule type" value="Genomic_DNA"/>
</dbReference>
<dbReference type="AlphaFoldDB" id="A0A5C3NAG9"/>
<accession>A0A5C3NAG9</accession>
<dbReference type="GO" id="GO:0043386">
    <property type="term" value="P:mycotoxin biosynthetic process"/>
    <property type="evidence" value="ECO:0007669"/>
    <property type="project" value="InterPro"/>
</dbReference>
<dbReference type="GO" id="GO:0016491">
    <property type="term" value="F:oxidoreductase activity"/>
    <property type="evidence" value="ECO:0007669"/>
    <property type="project" value="UniProtKB-KW"/>
</dbReference>
<evidence type="ECO:0000256" key="2">
    <source>
        <dbReference type="ARBA" id="ARBA00023002"/>
    </source>
</evidence>
<comment type="pathway">
    <text evidence="1">Mycotoxin biosynthesis.</text>
</comment>
<evidence type="ECO:0000256" key="1">
    <source>
        <dbReference type="ARBA" id="ARBA00004685"/>
    </source>
</evidence>
<protein>
    <submittedName>
        <fullName evidence="4">Uncharacterized protein</fullName>
    </submittedName>
</protein>
<evidence type="ECO:0000313" key="5">
    <source>
        <dbReference type="Proteomes" id="UP000305948"/>
    </source>
</evidence>
<dbReference type="Pfam" id="PF11807">
    <property type="entry name" value="UstYa"/>
    <property type="match status" value="1"/>
</dbReference>
<dbReference type="PANTHER" id="PTHR33365:SF11">
    <property type="entry name" value="TAT PATHWAY SIGNAL SEQUENCE"/>
    <property type="match status" value="1"/>
</dbReference>